<dbReference type="EC" id="2.4.-.-" evidence="3"/>
<comment type="caution">
    <text evidence="3">The sequence shown here is derived from an EMBL/GenBank/DDBJ whole genome shotgun (WGS) entry which is preliminary data.</text>
</comment>
<dbReference type="EMBL" id="JAJEQO010000013">
    <property type="protein sequence ID" value="MCC2213750.1"/>
    <property type="molecule type" value="Genomic_DNA"/>
</dbReference>
<dbReference type="InterPro" id="IPR001296">
    <property type="entry name" value="Glyco_trans_1"/>
</dbReference>
<feature type="domain" description="Glycosyl transferase family 1" evidence="1">
    <location>
        <begin position="192"/>
        <end position="350"/>
    </location>
</feature>
<sequence length="378" mass="42313">MKKILIVAHYSRFLVQFELNDVKLLQGMGYEVHYATNFKHEDMYADAVQVIREHGVILHQVDFVRSPYNISANIKAYKQLKHLMQTEMFAGVHCHTPMAGALARLAANTTHTAPVLYTAHGFHFYKGCPLKNRVIYQTAETFLARYTDAQITINQEDYAAAQKFPLRGKAYYVPGIGVDVQKIASVQVDRVAKRKELGIPEDAFAFLTVGELIPRKGHELLIRAFAKSNISGVQLLICGSGREKEHLTALIKELGISDRAHLLGFRNDIYELLKCADAFVFPSKQEGLPVALMEAMVAGLPCIASRIRGNVDLLPDSRYLFEASDECTLCQLMQDAVNGVQVDQECAQNKKALEQFDVKNVSECMRKVYTAVLEKSAV</sequence>
<dbReference type="GO" id="GO:0016757">
    <property type="term" value="F:glycosyltransferase activity"/>
    <property type="evidence" value="ECO:0007669"/>
    <property type="project" value="UniProtKB-KW"/>
</dbReference>
<keyword evidence="3" id="KW-0328">Glycosyltransferase</keyword>
<proteinExistence type="predicted"/>
<dbReference type="Pfam" id="PF13439">
    <property type="entry name" value="Glyco_transf_4"/>
    <property type="match status" value="1"/>
</dbReference>
<organism evidence="3 4">
    <name type="scientific">Faecalibacterium hominis</name>
    <name type="common">ex Afrizal et al. 2022</name>
    <dbReference type="NCBI Taxonomy" id="2881265"/>
    <lineage>
        <taxon>Bacteria</taxon>
        <taxon>Bacillati</taxon>
        <taxon>Bacillota</taxon>
        <taxon>Clostridia</taxon>
        <taxon>Eubacteriales</taxon>
        <taxon>Oscillospiraceae</taxon>
        <taxon>Faecalibacterium</taxon>
    </lineage>
</organism>
<dbReference type="Proteomes" id="UP001199236">
    <property type="component" value="Unassembled WGS sequence"/>
</dbReference>
<dbReference type="Gene3D" id="3.40.50.2000">
    <property type="entry name" value="Glycogen Phosphorylase B"/>
    <property type="match status" value="2"/>
</dbReference>
<dbReference type="InterPro" id="IPR028098">
    <property type="entry name" value="Glyco_trans_4-like_N"/>
</dbReference>
<dbReference type="PANTHER" id="PTHR12526">
    <property type="entry name" value="GLYCOSYLTRANSFERASE"/>
    <property type="match status" value="1"/>
</dbReference>
<name>A0ABS8FGS3_9FIRM</name>
<evidence type="ECO:0000259" key="1">
    <source>
        <dbReference type="Pfam" id="PF00534"/>
    </source>
</evidence>
<evidence type="ECO:0000313" key="4">
    <source>
        <dbReference type="Proteomes" id="UP001199236"/>
    </source>
</evidence>
<accession>A0ABS8FGS3</accession>
<dbReference type="SUPFAM" id="SSF53756">
    <property type="entry name" value="UDP-Glycosyltransferase/glycogen phosphorylase"/>
    <property type="match status" value="1"/>
</dbReference>
<evidence type="ECO:0000313" key="3">
    <source>
        <dbReference type="EMBL" id="MCC2213750.1"/>
    </source>
</evidence>
<dbReference type="PANTHER" id="PTHR12526:SF630">
    <property type="entry name" value="GLYCOSYLTRANSFERASE"/>
    <property type="match status" value="1"/>
</dbReference>
<protein>
    <submittedName>
        <fullName evidence="3">Glycosyltransferase</fullName>
        <ecNumber evidence="3">2.4.-.-</ecNumber>
    </submittedName>
</protein>
<keyword evidence="3" id="KW-0808">Transferase</keyword>
<reference evidence="3 4" key="1">
    <citation type="submission" date="2021-10" db="EMBL/GenBank/DDBJ databases">
        <title>Anaerobic single-cell dispensing facilitates the cultivation of human gut bacteria.</title>
        <authorList>
            <person name="Afrizal A."/>
        </authorList>
    </citation>
    <scope>NUCLEOTIDE SEQUENCE [LARGE SCALE GENOMIC DNA]</scope>
    <source>
        <strain evidence="3 4">CLA-AA-H223</strain>
    </source>
</reference>
<evidence type="ECO:0000259" key="2">
    <source>
        <dbReference type="Pfam" id="PF13439"/>
    </source>
</evidence>
<dbReference type="Pfam" id="PF00534">
    <property type="entry name" value="Glycos_transf_1"/>
    <property type="match status" value="1"/>
</dbReference>
<dbReference type="RefSeq" id="WP_227622800.1">
    <property type="nucleotide sequence ID" value="NZ_JAJEQO010000013.1"/>
</dbReference>
<keyword evidence="4" id="KW-1185">Reference proteome</keyword>
<feature type="domain" description="Glycosyltransferase subfamily 4-like N-terminal" evidence="2">
    <location>
        <begin position="24"/>
        <end position="179"/>
    </location>
</feature>
<gene>
    <name evidence="3" type="ORF">LKD34_09640</name>
</gene>